<dbReference type="AlphaFoldDB" id="A0AAE7NM60"/>
<reference evidence="1 2" key="1">
    <citation type="submission" date="2018-06" db="EMBL/GenBank/DDBJ databases">
        <title>Comparative genomics of Bradyrhizobium nodulating Arachidis hypogaea.</title>
        <authorList>
            <person name="Li Y."/>
        </authorList>
    </citation>
    <scope>NUCLEOTIDE SEQUENCE [LARGE SCALE GENOMIC DNA]</scope>
    <source>
        <strain evidence="1 2">CCBAU 051107</strain>
    </source>
</reference>
<dbReference type="Proteomes" id="UP000594015">
    <property type="component" value="Chromosome"/>
</dbReference>
<sequence length="62" mass="6998">MVAQAPNLLLRKLLWIDRNLSFEESRRDRLIVVSFLMLLLPTSSVGRAVLRSGAVDACRVCQ</sequence>
<name>A0AAE7NM60_9BRAD</name>
<proteinExistence type="predicted"/>
<organism evidence="1 2">
    <name type="scientific">Bradyrhizobium arachidis</name>
    <dbReference type="NCBI Taxonomy" id="858423"/>
    <lineage>
        <taxon>Bacteria</taxon>
        <taxon>Pseudomonadati</taxon>
        <taxon>Pseudomonadota</taxon>
        <taxon>Alphaproteobacteria</taxon>
        <taxon>Hyphomicrobiales</taxon>
        <taxon>Nitrobacteraceae</taxon>
        <taxon>Bradyrhizobium</taxon>
    </lineage>
</organism>
<protein>
    <submittedName>
        <fullName evidence="1">Uncharacterized protein</fullName>
    </submittedName>
</protein>
<dbReference type="EMBL" id="CP030050">
    <property type="protein sequence ID" value="QOZ66710.1"/>
    <property type="molecule type" value="Genomic_DNA"/>
</dbReference>
<accession>A0AAE7NM60</accession>
<evidence type="ECO:0000313" key="1">
    <source>
        <dbReference type="EMBL" id="QOZ66710.1"/>
    </source>
</evidence>
<gene>
    <name evidence="1" type="ORF">WN72_10495</name>
</gene>
<evidence type="ECO:0000313" key="2">
    <source>
        <dbReference type="Proteomes" id="UP000594015"/>
    </source>
</evidence>
<dbReference type="KEGG" id="barh:WN72_10495"/>